<name>A0ABT2T573_9FIRM</name>
<evidence type="ECO:0000313" key="1">
    <source>
        <dbReference type="EMBL" id="MCU6745409.1"/>
    </source>
</evidence>
<dbReference type="Proteomes" id="UP001652432">
    <property type="component" value="Unassembled WGS sequence"/>
</dbReference>
<dbReference type="RefSeq" id="WP_262575452.1">
    <property type="nucleotide sequence ID" value="NZ_JAOQKJ010000011.1"/>
</dbReference>
<dbReference type="EMBL" id="JAOQKJ010000011">
    <property type="protein sequence ID" value="MCU6745409.1"/>
    <property type="molecule type" value="Genomic_DNA"/>
</dbReference>
<dbReference type="InterPro" id="IPR009702">
    <property type="entry name" value="DUF1284"/>
</dbReference>
<keyword evidence="2" id="KW-1185">Reference proteome</keyword>
<protein>
    <submittedName>
        <fullName evidence="1">DUF1284 domain-containing protein</fullName>
    </submittedName>
</protein>
<reference evidence="1 2" key="1">
    <citation type="journal article" date="2021" name="ISME Commun">
        <title>Automated analysis of genomic sequences facilitates high-throughput and comprehensive description of bacteria.</title>
        <authorList>
            <person name="Hitch T.C.A."/>
        </authorList>
    </citation>
    <scope>NUCLEOTIDE SEQUENCE [LARGE SCALE GENOMIC DNA]</scope>
    <source>
        <strain evidence="1 2">Sanger_18</strain>
    </source>
</reference>
<dbReference type="Pfam" id="PF06935">
    <property type="entry name" value="DUF1284"/>
    <property type="match status" value="1"/>
</dbReference>
<sequence length="134" mass="15504">MDFTDITEKKEFRLRPHHGMCLSFFEGKGYSSEFTAHMAKMKEILTEQNPMITLVRETDDICCACPHNKEGVCDAAQKVYDYDTGVLESCGLEENEKQPFLTFYRQVAEQILEQGIGEKICGNCQWRRICYRSV</sequence>
<comment type="caution">
    <text evidence="1">The sequence shown here is derived from an EMBL/GenBank/DDBJ whole genome shotgun (WGS) entry which is preliminary data.</text>
</comment>
<gene>
    <name evidence="1" type="ORF">OCV77_13080</name>
</gene>
<evidence type="ECO:0000313" key="2">
    <source>
        <dbReference type="Proteomes" id="UP001652432"/>
    </source>
</evidence>
<organism evidence="1 2">
    <name type="scientific">Suilimivivens aceti</name>
    <dbReference type="NCBI Taxonomy" id="2981774"/>
    <lineage>
        <taxon>Bacteria</taxon>
        <taxon>Bacillati</taxon>
        <taxon>Bacillota</taxon>
        <taxon>Clostridia</taxon>
        <taxon>Lachnospirales</taxon>
        <taxon>Lachnospiraceae</taxon>
        <taxon>Suilimivivens</taxon>
    </lineage>
</organism>
<proteinExistence type="predicted"/>
<accession>A0ABT2T573</accession>